<proteinExistence type="predicted"/>
<evidence type="ECO:0000313" key="5">
    <source>
        <dbReference type="Proteomes" id="UP000256763"/>
    </source>
</evidence>
<dbReference type="AlphaFoldDB" id="A0A3E0X0M5"/>
<dbReference type="Gene3D" id="1.10.10.10">
    <property type="entry name" value="Winged helix-like DNA-binding domain superfamily/Winged helix DNA-binding domain"/>
    <property type="match status" value="1"/>
</dbReference>
<dbReference type="PANTHER" id="PTHR35807:SF1">
    <property type="entry name" value="TRANSCRIPTIONAL REGULATOR REDD"/>
    <property type="match status" value="1"/>
</dbReference>
<evidence type="ECO:0000259" key="3">
    <source>
        <dbReference type="Pfam" id="PF03704"/>
    </source>
</evidence>
<name>A0A3E0X0M5_9GAMM</name>
<dbReference type="GO" id="GO:0003677">
    <property type="term" value="F:DNA binding"/>
    <property type="evidence" value="ECO:0007669"/>
    <property type="project" value="TreeGrafter"/>
</dbReference>
<dbReference type="RefSeq" id="WP_116347408.1">
    <property type="nucleotide sequence ID" value="NZ_NFZW01000002.1"/>
</dbReference>
<dbReference type="InterPro" id="IPR011990">
    <property type="entry name" value="TPR-like_helical_dom_sf"/>
</dbReference>
<evidence type="ECO:0000256" key="1">
    <source>
        <dbReference type="ARBA" id="ARBA00023015"/>
    </source>
</evidence>
<keyword evidence="5" id="KW-1185">Reference proteome</keyword>
<comment type="caution">
    <text evidence="4">The sequence shown here is derived from an EMBL/GenBank/DDBJ whole genome shotgun (WGS) entry which is preliminary data.</text>
</comment>
<keyword evidence="1" id="KW-0805">Transcription regulation</keyword>
<evidence type="ECO:0000256" key="2">
    <source>
        <dbReference type="ARBA" id="ARBA00023163"/>
    </source>
</evidence>
<dbReference type="Pfam" id="PF03704">
    <property type="entry name" value="BTAD"/>
    <property type="match status" value="1"/>
</dbReference>
<gene>
    <name evidence="4" type="ORF">CAL65_02675</name>
</gene>
<organism evidence="4 5">
    <name type="scientific">Alkalilimnicola ehrlichii</name>
    <dbReference type="NCBI Taxonomy" id="351052"/>
    <lineage>
        <taxon>Bacteria</taxon>
        <taxon>Pseudomonadati</taxon>
        <taxon>Pseudomonadota</taxon>
        <taxon>Gammaproteobacteria</taxon>
        <taxon>Chromatiales</taxon>
        <taxon>Ectothiorhodospiraceae</taxon>
        <taxon>Alkalilimnicola</taxon>
    </lineage>
</organism>
<accession>A0A3E0X0M5</accession>
<dbReference type="Proteomes" id="UP000256763">
    <property type="component" value="Unassembled WGS sequence"/>
</dbReference>
<dbReference type="GO" id="GO:0006355">
    <property type="term" value="P:regulation of DNA-templated transcription"/>
    <property type="evidence" value="ECO:0007669"/>
    <property type="project" value="TreeGrafter"/>
</dbReference>
<reference evidence="5" key="1">
    <citation type="submission" date="2017-05" db="EMBL/GenBank/DDBJ databases">
        <authorList>
            <person name="Sharma S."/>
            <person name="Sidhu C."/>
            <person name="Pinnaka A.K."/>
        </authorList>
    </citation>
    <scope>NUCLEOTIDE SEQUENCE [LARGE SCALE GENOMIC DNA]</scope>
    <source>
        <strain evidence="5">AK93</strain>
    </source>
</reference>
<dbReference type="InterPro" id="IPR005158">
    <property type="entry name" value="BTAD"/>
</dbReference>
<dbReference type="EMBL" id="NFZW01000002">
    <property type="protein sequence ID" value="RFA38828.1"/>
    <property type="molecule type" value="Genomic_DNA"/>
</dbReference>
<sequence length="311" mass="35439">MRSNDYRNCFAWSPQIIIPVLRFAVKHDIEAAFARSLAEKRLGLDIDHQGMTRPLIQLRTLGRFEIWLEDTLLIRGRDLTPRPQQYVATLIAAPGHELPRESLQEAMWPDAGQSSSKLYALRNRIKNVIAARHANIDVEAYFALRGSLARIEHAITDAQSFSSYVRRGLQHWRHNELWHAGNAFYAAHLLWHGGYFPTAPETDLVRDYRGELERLNQKRVIVWSEILIADGDIDEAVELLSSYFESDPTHNEVASRLHRLHFLNGDPVAAGKILQRHQAALYREGYPPEEVNCILEDICTDAGSFGSLLSP</sequence>
<dbReference type="SUPFAM" id="SSF48452">
    <property type="entry name" value="TPR-like"/>
    <property type="match status" value="1"/>
</dbReference>
<dbReference type="InterPro" id="IPR036388">
    <property type="entry name" value="WH-like_DNA-bd_sf"/>
</dbReference>
<dbReference type="InterPro" id="IPR051677">
    <property type="entry name" value="AfsR-DnrI-RedD_regulator"/>
</dbReference>
<keyword evidence="2" id="KW-0804">Transcription</keyword>
<evidence type="ECO:0000313" key="4">
    <source>
        <dbReference type="EMBL" id="RFA38828.1"/>
    </source>
</evidence>
<feature type="domain" description="Bacterial transcriptional activator" evidence="3">
    <location>
        <begin position="156"/>
        <end position="289"/>
    </location>
</feature>
<dbReference type="Gene3D" id="1.25.40.10">
    <property type="entry name" value="Tetratricopeptide repeat domain"/>
    <property type="match status" value="1"/>
</dbReference>
<protein>
    <recommendedName>
        <fullName evidence="3">Bacterial transcriptional activator domain-containing protein</fullName>
    </recommendedName>
</protein>
<dbReference type="PANTHER" id="PTHR35807">
    <property type="entry name" value="TRANSCRIPTIONAL REGULATOR REDD-RELATED"/>
    <property type="match status" value="1"/>
</dbReference>